<protein>
    <recommendedName>
        <fullName evidence="4">Major capsid protein N-terminal domain-containing protein</fullName>
    </recommendedName>
</protein>
<dbReference type="GO" id="GO:0005198">
    <property type="term" value="F:structural molecule activity"/>
    <property type="evidence" value="ECO:0007669"/>
    <property type="project" value="InterPro"/>
</dbReference>
<feature type="domain" description="Major capsid protein N-terminal" evidence="2">
    <location>
        <begin position="25"/>
        <end position="210"/>
    </location>
</feature>
<evidence type="ECO:0008006" key="4">
    <source>
        <dbReference type="Google" id="ProtNLM"/>
    </source>
</evidence>
<dbReference type="EMBL" id="MN740336">
    <property type="protein sequence ID" value="QHU01211.1"/>
    <property type="molecule type" value="Genomic_DNA"/>
</dbReference>
<feature type="domain" description="Major capsid protein C-terminal" evidence="1">
    <location>
        <begin position="225"/>
        <end position="401"/>
    </location>
</feature>
<name>A0A6C0J8V0_9ZZZZ</name>
<dbReference type="Pfam" id="PF04451">
    <property type="entry name" value="Capsid_NCLDV"/>
    <property type="match status" value="1"/>
</dbReference>
<evidence type="ECO:0000259" key="2">
    <source>
        <dbReference type="Pfam" id="PF16903"/>
    </source>
</evidence>
<organism evidence="3">
    <name type="scientific">viral metagenome</name>
    <dbReference type="NCBI Taxonomy" id="1070528"/>
    <lineage>
        <taxon>unclassified sequences</taxon>
        <taxon>metagenomes</taxon>
        <taxon>organismal metagenomes</taxon>
    </lineage>
</organism>
<dbReference type="InterPro" id="IPR007542">
    <property type="entry name" value="MCP_C"/>
</dbReference>
<evidence type="ECO:0000259" key="1">
    <source>
        <dbReference type="Pfam" id="PF04451"/>
    </source>
</evidence>
<dbReference type="SUPFAM" id="SSF49749">
    <property type="entry name" value="Group II dsDNA viruses VP"/>
    <property type="match status" value="2"/>
</dbReference>
<dbReference type="Pfam" id="PF16903">
    <property type="entry name" value="Capsid_N"/>
    <property type="match status" value="1"/>
</dbReference>
<proteinExistence type="predicted"/>
<accession>A0A6C0J8V0</accession>
<dbReference type="AlphaFoldDB" id="A0A6C0J8V0"/>
<sequence length="406" mass="47186">MGGALLDLVAKGGQDVYFISNPQISFFKKVYKRHTNFSIEYNKFFLDTDADFGKMTRIFIPKKGDLIKNIYLHLQLPNLIPNGDAVSYINFIGYNIIDYIEIYMGGTLIDRHTGEWLYIWNELRIIEAKKRAYYEMVGGHQFNSYSSYSGNQGGIYIIPLSFWFGDDISQAIPMVAMQYSEVEIRIKFKEFDKLWVSSDGNAPVGNYKITECQLSTEFVYLDSKERKTFAQSSHEYLIKQVQNSINNNILSNEKIKRFNLNFNHPVLELIFFVQNKNVKVKSNNKGNDWLNFSKTLQTPFKDPIKSAKIILNGQDRTPELTSKELRFYNVIEKHTSIPNNFIYVYSFSLNPEDYQPSGSCNFSRFDNKEIEIEFNDNIENSDFRIYALNYNVLRISMGLCGLAYIN</sequence>
<reference evidence="3" key="1">
    <citation type="journal article" date="2020" name="Nature">
        <title>Giant virus diversity and host interactions through global metagenomics.</title>
        <authorList>
            <person name="Schulz F."/>
            <person name="Roux S."/>
            <person name="Paez-Espino D."/>
            <person name="Jungbluth S."/>
            <person name="Walsh D.A."/>
            <person name="Denef V.J."/>
            <person name="McMahon K.D."/>
            <person name="Konstantinidis K.T."/>
            <person name="Eloe-Fadrosh E.A."/>
            <person name="Kyrpides N.C."/>
            <person name="Woyke T."/>
        </authorList>
    </citation>
    <scope>NUCLEOTIDE SEQUENCE</scope>
    <source>
        <strain evidence="3">GVMAG-M-3300025860-25</strain>
    </source>
</reference>
<dbReference type="Gene3D" id="2.70.9.20">
    <property type="entry name" value="Major capsid protein Vp54"/>
    <property type="match status" value="1"/>
</dbReference>
<dbReference type="InterPro" id="IPR016112">
    <property type="entry name" value="VP_dsDNA_II"/>
</dbReference>
<evidence type="ECO:0000313" key="3">
    <source>
        <dbReference type="EMBL" id="QHU01211.1"/>
    </source>
</evidence>
<dbReference type="InterPro" id="IPR038519">
    <property type="entry name" value="MCP_C_sf"/>
</dbReference>
<dbReference type="Gene3D" id="2.70.9.10">
    <property type="entry name" value="Adenovirus Type 2 Hexon, domain 4"/>
    <property type="match status" value="1"/>
</dbReference>
<dbReference type="InterPro" id="IPR031654">
    <property type="entry name" value="Capsid_N"/>
</dbReference>